<dbReference type="SMART" id="SM00248">
    <property type="entry name" value="ANK"/>
    <property type="match status" value="11"/>
</dbReference>
<dbReference type="PROSITE" id="PS50297">
    <property type="entry name" value="ANK_REP_REGION"/>
    <property type="match status" value="5"/>
</dbReference>
<feature type="repeat" description="ANK" evidence="3">
    <location>
        <begin position="125"/>
        <end position="157"/>
    </location>
</feature>
<dbReference type="AlphaFoldDB" id="A0A3N2QBC6"/>
<keyword evidence="1" id="KW-0677">Repeat</keyword>
<feature type="compositionally biased region" description="Polar residues" evidence="4">
    <location>
        <begin position="679"/>
        <end position="688"/>
    </location>
</feature>
<comment type="caution">
    <text evidence="5">The sequence shown here is derived from an EMBL/GenBank/DDBJ whole genome shotgun (WGS) entry which is preliminary data.</text>
</comment>
<feature type="repeat" description="ANK" evidence="3">
    <location>
        <begin position="159"/>
        <end position="191"/>
    </location>
</feature>
<accession>A0A3N2QBC6</accession>
<evidence type="ECO:0000256" key="1">
    <source>
        <dbReference type="ARBA" id="ARBA00022737"/>
    </source>
</evidence>
<dbReference type="InterPro" id="IPR036770">
    <property type="entry name" value="Ankyrin_rpt-contain_sf"/>
</dbReference>
<evidence type="ECO:0000256" key="2">
    <source>
        <dbReference type="ARBA" id="ARBA00023043"/>
    </source>
</evidence>
<dbReference type="Pfam" id="PF00023">
    <property type="entry name" value="Ank"/>
    <property type="match status" value="1"/>
</dbReference>
<dbReference type="PROSITE" id="PS50088">
    <property type="entry name" value="ANK_REPEAT"/>
    <property type="match status" value="5"/>
</dbReference>
<organism evidence="5 6">
    <name type="scientific">Candidatus Cardinium hertigii</name>
    <dbReference type="NCBI Taxonomy" id="247481"/>
    <lineage>
        <taxon>Bacteria</taxon>
        <taxon>Pseudomonadati</taxon>
        <taxon>Bacteroidota</taxon>
        <taxon>Cytophagia</taxon>
        <taxon>Cytophagales</taxon>
        <taxon>Amoebophilaceae</taxon>
        <taxon>Candidatus Cardinium</taxon>
    </lineage>
</organism>
<dbReference type="Gene3D" id="1.25.40.20">
    <property type="entry name" value="Ankyrin repeat-containing domain"/>
    <property type="match status" value="3"/>
</dbReference>
<dbReference type="SUPFAM" id="SSF48403">
    <property type="entry name" value="Ankyrin repeat"/>
    <property type="match status" value="3"/>
</dbReference>
<feature type="region of interest" description="Disordered" evidence="4">
    <location>
        <begin position="640"/>
        <end position="718"/>
    </location>
</feature>
<feature type="repeat" description="ANK" evidence="3">
    <location>
        <begin position="57"/>
        <end position="89"/>
    </location>
</feature>
<keyword evidence="6" id="KW-1185">Reference proteome</keyword>
<evidence type="ECO:0000256" key="3">
    <source>
        <dbReference type="PROSITE-ProRule" id="PRU00023"/>
    </source>
</evidence>
<protein>
    <submittedName>
        <fullName evidence="5">Ankyrin repeat domain-containing protein</fullName>
    </submittedName>
</protein>
<keyword evidence="2 3" id="KW-0040">ANK repeat</keyword>
<evidence type="ECO:0000313" key="6">
    <source>
        <dbReference type="Proteomes" id="UP000270927"/>
    </source>
</evidence>
<evidence type="ECO:0000313" key="5">
    <source>
        <dbReference type="EMBL" id="ROT46939.1"/>
    </source>
</evidence>
<dbReference type="PANTHER" id="PTHR24198">
    <property type="entry name" value="ANKYRIN REPEAT AND PROTEIN KINASE DOMAIN-CONTAINING PROTEIN"/>
    <property type="match status" value="1"/>
</dbReference>
<dbReference type="Proteomes" id="UP000270927">
    <property type="component" value="Unassembled WGS sequence"/>
</dbReference>
<proteinExistence type="predicted"/>
<dbReference type="OrthoDB" id="2575953at2"/>
<dbReference type="EMBL" id="RARA01000027">
    <property type="protein sequence ID" value="ROT46939.1"/>
    <property type="molecule type" value="Genomic_DNA"/>
</dbReference>
<feature type="repeat" description="ANK" evidence="3">
    <location>
        <begin position="541"/>
        <end position="573"/>
    </location>
</feature>
<gene>
    <name evidence="5" type="ORF">EDM02_05165</name>
</gene>
<sequence length="718" mass="82311">MIYYQYLLLFYISISLISCAKYSMHVKEKERINLKETINGLSLLSIEERIAKFKQPDGSTLLHLAIREQDLQAVEDLIKAKVELNQCANDGDTPLHLAIRLNAEDIFDKLISVPEVDPNKGNSQNGWTPLMLAVKYNRENIVQKLVEKNVDINKCDTIYRNTPLHIASEYKLIDMIDILLGNHADIYKVNIRNETPLYTAYWNNYDDVIKALETALNGKLSQFEMDKIKFFIAVTKGDKDKALELYSKHRQLRIERDANNNTWLNIVINYYDNSQKHVELFKAFAEKRIDIEKLIESENNNPFTALFKTCKEKSIIEVMDIINNNYHSDRLPSICNECKDAMQYTVLHWAVKREFINVIRYIIKISPDLCFQKSHNSGNMPLDLALQHSNGSILQALLEGYANNAIISKEPLKQEIATRLGCISNEFAIGDIYRYMVDNLIMNRSSESMLNQENCGRIVNYINENDKISIDYVSYKNNLFLKAIVSGKMEIARSFIQAAKKCAQHETILNCQDWEPKVEKIKGFDDSGKEAFVNQEIPIEKGDTLLHYAVKEYNADLIHFLIEMGADANKQDNAKNTPLHIAIAKGDITLSNSLVSHTRRFWVNKENKTTRELAQDLREKNPQASDRILYILDKNAQKASWEADKSPRKASLSRSPRISKEDKQFISSAKKIKAMEASSLPTSPSHAVSTGPRKRKQSEQEQASSNLPTVKRQLFNKD</sequence>
<dbReference type="Pfam" id="PF12796">
    <property type="entry name" value="Ank_2"/>
    <property type="match status" value="2"/>
</dbReference>
<dbReference type="PANTHER" id="PTHR24198:SF165">
    <property type="entry name" value="ANKYRIN REPEAT-CONTAINING PROTEIN-RELATED"/>
    <property type="match status" value="1"/>
</dbReference>
<feature type="repeat" description="ANK" evidence="3">
    <location>
        <begin position="90"/>
        <end position="112"/>
    </location>
</feature>
<dbReference type="InterPro" id="IPR002110">
    <property type="entry name" value="Ankyrin_rpt"/>
</dbReference>
<name>A0A3N2QBC6_9BACT</name>
<reference evidence="5 6" key="1">
    <citation type="submission" date="2018-09" db="EMBL/GenBank/DDBJ databases">
        <title>Comparative Genomics of Wolbachia-Cardinium Dual Endosymbiosis in a Plant-Parasitic Nematode.</title>
        <authorList>
            <person name="Brown A.M.V."/>
            <person name="Wasala S.K."/>
            <person name="Howe D.K."/>
            <person name="Peetz A.B."/>
            <person name="Zasada I.A."/>
            <person name="Denver D.R."/>
        </authorList>
    </citation>
    <scope>NUCLEOTIDE SEQUENCE [LARGE SCALE GENOMIC DNA]</scope>
    <source>
        <strain evidence="5 6">Pp_1</strain>
    </source>
</reference>
<evidence type="ECO:0000256" key="4">
    <source>
        <dbReference type="SAM" id="MobiDB-lite"/>
    </source>
</evidence>